<reference evidence="2" key="1">
    <citation type="submission" date="2023-07" db="EMBL/GenBank/DDBJ databases">
        <authorList>
            <consortium name="CYATHOMIX"/>
        </authorList>
    </citation>
    <scope>NUCLEOTIDE SEQUENCE</scope>
    <source>
        <strain evidence="2">N/A</strain>
    </source>
</reference>
<evidence type="ECO:0000313" key="2">
    <source>
        <dbReference type="EMBL" id="CAJ0603453.1"/>
    </source>
</evidence>
<name>A0AA36MAL2_CYLNA</name>
<comment type="caution">
    <text evidence="2">The sequence shown here is derived from an EMBL/GenBank/DDBJ whole genome shotgun (WGS) entry which is preliminary data.</text>
</comment>
<dbReference type="InterPro" id="IPR001810">
    <property type="entry name" value="F-box_dom"/>
</dbReference>
<dbReference type="EMBL" id="CATQJL010000305">
    <property type="protein sequence ID" value="CAJ0603453.1"/>
    <property type="molecule type" value="Genomic_DNA"/>
</dbReference>
<dbReference type="SUPFAM" id="SSF81383">
    <property type="entry name" value="F-box domain"/>
    <property type="match status" value="1"/>
</dbReference>
<protein>
    <recommendedName>
        <fullName evidence="1">F-box domain-containing protein</fullName>
    </recommendedName>
</protein>
<dbReference type="PANTHER" id="PTHR21503">
    <property type="entry name" value="F-BOX-CONTAINING HYPOTHETICAL PROTEIN C.ELEGANS"/>
    <property type="match status" value="1"/>
</dbReference>
<keyword evidence="3" id="KW-1185">Reference proteome</keyword>
<evidence type="ECO:0000259" key="1">
    <source>
        <dbReference type="Pfam" id="PF00646"/>
    </source>
</evidence>
<gene>
    <name evidence="2" type="ORF">CYNAS_LOCUS15436</name>
</gene>
<organism evidence="2 3">
    <name type="scientific">Cylicocyclus nassatus</name>
    <name type="common">Nematode worm</name>
    <dbReference type="NCBI Taxonomy" id="53992"/>
    <lineage>
        <taxon>Eukaryota</taxon>
        <taxon>Metazoa</taxon>
        <taxon>Ecdysozoa</taxon>
        <taxon>Nematoda</taxon>
        <taxon>Chromadorea</taxon>
        <taxon>Rhabditida</taxon>
        <taxon>Rhabditina</taxon>
        <taxon>Rhabditomorpha</taxon>
        <taxon>Strongyloidea</taxon>
        <taxon>Strongylidae</taxon>
        <taxon>Cylicocyclus</taxon>
    </lineage>
</organism>
<dbReference type="AlphaFoldDB" id="A0AA36MAL2"/>
<sequence>MEEVENEECHKLHDCRCHPWNKLPMEIKLEILNFLSLPTLRKFMFLSKECLNLVTNMRVDSMSMHLDDNTFIGDRKNTVTVRISRKIKTPYLSCFVTHYDLQFQDLDSGGCFVAREVIEDKRKVLKVGITYPEETKYTAALRVFAQFTKWIKAESLCVTMSPTDAEVNRMRDMIPETQKFSCSIFGIETQNPLLVSLFMEHLQPGCSLLMNEYTQLDGNECLLNREFFDTDVAKCSPSLNINALTEITDDQLLNLQADVIFIASSHITSRAVNQIIREWFEGKRKISQMFFDAMKQPSEGVLTDIDPANFRTAEELLEIVSEVSQWRVRELSPPWVGIQSKNGSVLIVKLGRKSCSLLSLDLE</sequence>
<evidence type="ECO:0000313" key="3">
    <source>
        <dbReference type="Proteomes" id="UP001176961"/>
    </source>
</evidence>
<dbReference type="Proteomes" id="UP001176961">
    <property type="component" value="Unassembled WGS sequence"/>
</dbReference>
<feature type="domain" description="F-box" evidence="1">
    <location>
        <begin position="20"/>
        <end position="59"/>
    </location>
</feature>
<dbReference type="Pfam" id="PF00646">
    <property type="entry name" value="F-box"/>
    <property type="match status" value="1"/>
</dbReference>
<proteinExistence type="predicted"/>
<accession>A0AA36MAL2</accession>
<dbReference type="InterPro" id="IPR036047">
    <property type="entry name" value="F-box-like_dom_sf"/>
</dbReference>